<reference evidence="1 2" key="2">
    <citation type="journal article" date="2022" name="Mol. Ecol. Resour.">
        <title>The genomes of chicory, endive, great burdock and yacon provide insights into Asteraceae paleo-polyploidization history and plant inulin production.</title>
        <authorList>
            <person name="Fan W."/>
            <person name="Wang S."/>
            <person name="Wang H."/>
            <person name="Wang A."/>
            <person name="Jiang F."/>
            <person name="Liu H."/>
            <person name="Zhao H."/>
            <person name="Xu D."/>
            <person name="Zhang Y."/>
        </authorList>
    </citation>
    <scope>NUCLEOTIDE SEQUENCE [LARGE SCALE GENOMIC DNA]</scope>
    <source>
        <strain evidence="2">cv. Yunnan</strain>
        <tissue evidence="1">Leaves</tissue>
    </source>
</reference>
<evidence type="ECO:0000313" key="1">
    <source>
        <dbReference type="EMBL" id="KAI3795709.1"/>
    </source>
</evidence>
<name>A0ACB9HJ10_9ASTR</name>
<sequence>MHVKETNDELLEDFLFSFGFSSIHRSSAIILLSDLGFRRSFFPLLQKSVHLAHTHTHTHTVTNQVKVEFIIESNNRL</sequence>
<evidence type="ECO:0000313" key="2">
    <source>
        <dbReference type="Proteomes" id="UP001056120"/>
    </source>
</evidence>
<accession>A0ACB9HJ10</accession>
<comment type="caution">
    <text evidence="1">The sequence shown here is derived from an EMBL/GenBank/DDBJ whole genome shotgun (WGS) entry which is preliminary data.</text>
</comment>
<protein>
    <submittedName>
        <fullName evidence="1">Uncharacterized protein</fullName>
    </submittedName>
</protein>
<proteinExistence type="predicted"/>
<dbReference type="Proteomes" id="UP001056120">
    <property type="component" value="Linkage Group LG12"/>
</dbReference>
<reference evidence="2" key="1">
    <citation type="journal article" date="2022" name="Mol. Ecol. Resour.">
        <title>The genomes of chicory, endive, great burdock and yacon provide insights into Asteraceae palaeo-polyploidization history and plant inulin production.</title>
        <authorList>
            <person name="Fan W."/>
            <person name="Wang S."/>
            <person name="Wang H."/>
            <person name="Wang A."/>
            <person name="Jiang F."/>
            <person name="Liu H."/>
            <person name="Zhao H."/>
            <person name="Xu D."/>
            <person name="Zhang Y."/>
        </authorList>
    </citation>
    <scope>NUCLEOTIDE SEQUENCE [LARGE SCALE GENOMIC DNA]</scope>
    <source>
        <strain evidence="2">cv. Yunnan</strain>
    </source>
</reference>
<dbReference type="EMBL" id="CM042029">
    <property type="protein sequence ID" value="KAI3795709.1"/>
    <property type="molecule type" value="Genomic_DNA"/>
</dbReference>
<organism evidence="1 2">
    <name type="scientific">Smallanthus sonchifolius</name>
    <dbReference type="NCBI Taxonomy" id="185202"/>
    <lineage>
        <taxon>Eukaryota</taxon>
        <taxon>Viridiplantae</taxon>
        <taxon>Streptophyta</taxon>
        <taxon>Embryophyta</taxon>
        <taxon>Tracheophyta</taxon>
        <taxon>Spermatophyta</taxon>
        <taxon>Magnoliopsida</taxon>
        <taxon>eudicotyledons</taxon>
        <taxon>Gunneridae</taxon>
        <taxon>Pentapetalae</taxon>
        <taxon>asterids</taxon>
        <taxon>campanulids</taxon>
        <taxon>Asterales</taxon>
        <taxon>Asteraceae</taxon>
        <taxon>Asteroideae</taxon>
        <taxon>Heliantheae alliance</taxon>
        <taxon>Millerieae</taxon>
        <taxon>Smallanthus</taxon>
    </lineage>
</organism>
<gene>
    <name evidence="1" type="ORF">L1987_38366</name>
</gene>
<keyword evidence="2" id="KW-1185">Reference proteome</keyword>